<gene>
    <name evidence="1" type="ordered locus">Corgl_1131</name>
</gene>
<evidence type="ECO:0000313" key="1">
    <source>
        <dbReference type="EMBL" id="AEB07237.1"/>
    </source>
</evidence>
<evidence type="ECO:0000313" key="2">
    <source>
        <dbReference type="Proteomes" id="UP000006851"/>
    </source>
</evidence>
<organism evidence="1 2">
    <name type="scientific">Coriobacterium glomerans (strain ATCC 49209 / DSM 20642 / JCM 10262 / PW2)</name>
    <dbReference type="NCBI Taxonomy" id="700015"/>
    <lineage>
        <taxon>Bacteria</taxon>
        <taxon>Bacillati</taxon>
        <taxon>Actinomycetota</taxon>
        <taxon>Coriobacteriia</taxon>
        <taxon>Coriobacteriales</taxon>
        <taxon>Coriobacteriaceae</taxon>
        <taxon>Coriobacterium</taxon>
    </lineage>
</organism>
<dbReference type="Proteomes" id="UP000006851">
    <property type="component" value="Chromosome"/>
</dbReference>
<dbReference type="EMBL" id="CP002628">
    <property type="protein sequence ID" value="AEB07237.1"/>
    <property type="molecule type" value="Genomic_DNA"/>
</dbReference>
<accession>F2N854</accession>
<dbReference type="RefSeq" id="WP_013708980.1">
    <property type="nucleotide sequence ID" value="NC_015389.1"/>
</dbReference>
<protein>
    <submittedName>
        <fullName evidence="1">Uncharacterized protein</fullName>
    </submittedName>
</protein>
<keyword evidence="2" id="KW-1185">Reference proteome</keyword>
<dbReference type="KEGG" id="cgo:Corgl_1131"/>
<reference evidence="2" key="1">
    <citation type="journal article" date="2013" name="Stand. Genomic Sci.">
        <title>Complete genome sequence of Coriobacterium glomerans type strain (PW2(T)) from the midgut of Pyrrhocoris apterus L. (red soldier bug).</title>
        <authorList>
            <person name="Stackebrandt E."/>
            <person name="Zeytun A."/>
            <person name="Lapidus A."/>
            <person name="Nolan M."/>
            <person name="Lucas S."/>
            <person name="Hammon N."/>
            <person name="Deshpande S."/>
            <person name="Cheng J.F."/>
            <person name="Tapia R."/>
            <person name="Goodwin L.A."/>
            <person name="Pitluck S."/>
            <person name="Liolios K."/>
            <person name="Pagani I."/>
            <person name="Ivanova N."/>
            <person name="Mavromatis K."/>
            <person name="Mikhailova N."/>
            <person name="Huntemann M."/>
            <person name="Pati A."/>
            <person name="Chen A."/>
            <person name="Palaniappan K."/>
            <person name="Chang Y.J."/>
            <person name="Land M."/>
            <person name="Hauser L."/>
            <person name="Rohde M."/>
            <person name="Pukall R."/>
            <person name="Goker M."/>
            <person name="Detter J.C."/>
            <person name="Woyke T."/>
            <person name="Bristow J."/>
            <person name="Eisen J.A."/>
            <person name="Markowitz V."/>
            <person name="Hugenholtz P."/>
            <person name="Kyrpides N.C."/>
            <person name="Klenk H.P."/>
        </authorList>
    </citation>
    <scope>NUCLEOTIDE SEQUENCE</scope>
    <source>
        <strain evidence="2">ATCC 49209 / DSM 20642 / JCM 10262 / PW2</strain>
    </source>
</reference>
<dbReference type="STRING" id="700015.Corgl_1131"/>
<proteinExistence type="predicted"/>
<name>F2N854_CORGP</name>
<dbReference type="AlphaFoldDB" id="F2N854"/>
<dbReference type="HOGENOM" id="CLU_2896452_0_0_11"/>
<sequence>MSGRVPRIESVRLAAVLPAAIASHAICRRARLGAALIMEGTARLEYDDTTRAGACDASRSDE</sequence>